<evidence type="ECO:0000256" key="1">
    <source>
        <dbReference type="SAM" id="Phobius"/>
    </source>
</evidence>
<feature type="transmembrane region" description="Helical" evidence="1">
    <location>
        <begin position="37"/>
        <end position="56"/>
    </location>
</feature>
<dbReference type="RefSeq" id="WP_073183686.1">
    <property type="nucleotide sequence ID" value="NZ_CP032544.1"/>
</dbReference>
<gene>
    <name evidence="2" type="ORF">D6200_02030</name>
</gene>
<organism evidence="2 3">
    <name type="scientific">Tenacibaculum mesophilum</name>
    <dbReference type="NCBI Taxonomy" id="104268"/>
    <lineage>
        <taxon>Bacteria</taxon>
        <taxon>Pseudomonadati</taxon>
        <taxon>Bacteroidota</taxon>
        <taxon>Flavobacteriia</taxon>
        <taxon>Flavobacteriales</taxon>
        <taxon>Flavobacteriaceae</taxon>
        <taxon>Tenacibaculum</taxon>
    </lineage>
</organism>
<sequence length="64" mass="7553">MKIAAKFFDIISILFGIILVLWFTQIDYSNLSFENNISPYLGIFTALLFIFVMQFAKRNQKNKR</sequence>
<dbReference type="EMBL" id="CP032544">
    <property type="protein sequence ID" value="AZJ31414.1"/>
    <property type="molecule type" value="Genomic_DNA"/>
</dbReference>
<reference evidence="2 3" key="1">
    <citation type="submission" date="2018-09" db="EMBL/GenBank/DDBJ databases">
        <title>Insights into the microbiota of Asian seabass (Lates calcarifer) with tenacibaculosis symptoms and description of sp. nov. Tenacibaculum singaporense.</title>
        <authorList>
            <person name="Miyake S."/>
            <person name="Soh M."/>
            <person name="Azman M.N."/>
            <person name="Ngoh S.Y."/>
            <person name="Orban L."/>
            <person name="Seedorf H."/>
        </authorList>
    </citation>
    <scope>NUCLEOTIDE SEQUENCE [LARGE SCALE GENOMIC DNA]</scope>
    <source>
        <strain evidence="2 3">DSM 13764</strain>
    </source>
</reference>
<name>A0ABN5T5D0_9FLAO</name>
<evidence type="ECO:0000313" key="2">
    <source>
        <dbReference type="EMBL" id="AZJ31414.1"/>
    </source>
</evidence>
<accession>A0ABN5T5D0</accession>
<protein>
    <submittedName>
        <fullName evidence="2">Uncharacterized protein</fullName>
    </submittedName>
</protein>
<evidence type="ECO:0000313" key="3">
    <source>
        <dbReference type="Proteomes" id="UP000269693"/>
    </source>
</evidence>
<keyword evidence="1" id="KW-1133">Transmembrane helix</keyword>
<feature type="transmembrane region" description="Helical" evidence="1">
    <location>
        <begin position="7"/>
        <end position="25"/>
    </location>
</feature>
<keyword evidence="3" id="KW-1185">Reference proteome</keyword>
<proteinExistence type="predicted"/>
<dbReference type="Proteomes" id="UP000269693">
    <property type="component" value="Chromosome"/>
</dbReference>
<keyword evidence="1" id="KW-0472">Membrane</keyword>
<keyword evidence="1" id="KW-0812">Transmembrane</keyword>